<keyword evidence="1" id="KW-0560">Oxidoreductase</keyword>
<name>A0A3N1PV40_9GAMM</name>
<feature type="binding site" evidence="1">
    <location>
        <position position="111"/>
    </location>
    <ligand>
        <name>substrate</name>
    </ligand>
</feature>
<evidence type="ECO:0000313" key="2">
    <source>
        <dbReference type="EMBL" id="ROQ28416.1"/>
    </source>
</evidence>
<dbReference type="Proteomes" id="UP000268033">
    <property type="component" value="Unassembled WGS sequence"/>
</dbReference>
<dbReference type="PANTHER" id="PTHR10138:SF0">
    <property type="entry name" value="TRYPTOPHAN 2,3-DIOXYGENASE"/>
    <property type="match status" value="1"/>
</dbReference>
<feature type="binding site" evidence="1">
    <location>
        <position position="309"/>
    </location>
    <ligand>
        <name>substrate</name>
    </ligand>
</feature>
<dbReference type="PANTHER" id="PTHR10138">
    <property type="entry name" value="TRYPTOPHAN 2,3-DIOXYGENASE"/>
    <property type="match status" value="1"/>
</dbReference>
<dbReference type="GO" id="GO:0004833">
    <property type="term" value="F:L-tryptophan 2,3-dioxygenase activity"/>
    <property type="evidence" value="ECO:0007669"/>
    <property type="project" value="UniProtKB-UniRule"/>
</dbReference>
<keyword evidence="1" id="KW-0349">Heme</keyword>
<dbReference type="GO" id="GO:0046872">
    <property type="term" value="F:metal ion binding"/>
    <property type="evidence" value="ECO:0007669"/>
    <property type="project" value="UniProtKB-KW"/>
</dbReference>
<dbReference type="GO" id="GO:0020037">
    <property type="term" value="F:heme binding"/>
    <property type="evidence" value="ECO:0007669"/>
    <property type="project" value="UniProtKB-UniRule"/>
</dbReference>
<dbReference type="SUPFAM" id="SSF140959">
    <property type="entry name" value="Indolic compounds 2,3-dioxygenase-like"/>
    <property type="match status" value="1"/>
</dbReference>
<comment type="similarity">
    <text evidence="1">Belongs to the tryptophan 2,3-dioxygenase family.</text>
</comment>
<dbReference type="EC" id="1.13.11.11" evidence="1"/>
<keyword evidence="1" id="KW-0823">Tryptophan catabolism</keyword>
<comment type="catalytic activity">
    <reaction evidence="1">
        <text>L-tryptophan + O2 = N-formyl-L-kynurenine</text>
        <dbReference type="Rhea" id="RHEA:24536"/>
        <dbReference type="ChEBI" id="CHEBI:15379"/>
        <dbReference type="ChEBI" id="CHEBI:57912"/>
        <dbReference type="ChEBI" id="CHEBI:58629"/>
        <dbReference type="EC" id="1.13.11.11"/>
    </reaction>
</comment>
<comment type="caution">
    <text evidence="2">The sequence shown here is derived from an EMBL/GenBank/DDBJ whole genome shotgun (WGS) entry which is preliminary data.</text>
</comment>
<evidence type="ECO:0000313" key="3">
    <source>
        <dbReference type="Proteomes" id="UP000268033"/>
    </source>
</evidence>
<comment type="pathway">
    <text evidence="1">Amino-acid degradation; L-tryptophan degradation via kynurenine pathway; L-kynurenine from L-tryptophan: step 1/2.</text>
</comment>
<dbReference type="EMBL" id="RJUL01000003">
    <property type="protein sequence ID" value="ROQ28416.1"/>
    <property type="molecule type" value="Genomic_DNA"/>
</dbReference>
<proteinExistence type="inferred from homology"/>
<comment type="function">
    <text evidence="1">Heme-dependent dioxygenase that catalyzes the oxidative cleavage of the L-tryptophan (L-Trp) pyrrole ring and converts L-tryptophan to N-formyl-L-kynurenine. Catalyzes the oxidative cleavage of the indole moiety.</text>
</comment>
<organism evidence="2 3">
    <name type="scientific">Gallaecimonas pentaromativorans</name>
    <dbReference type="NCBI Taxonomy" id="584787"/>
    <lineage>
        <taxon>Bacteria</taxon>
        <taxon>Pseudomonadati</taxon>
        <taxon>Pseudomonadota</taxon>
        <taxon>Gammaproteobacteria</taxon>
        <taxon>Enterobacterales</taxon>
        <taxon>Gallaecimonadaceae</taxon>
        <taxon>Gallaecimonas</taxon>
    </lineage>
</organism>
<dbReference type="Pfam" id="PF03301">
    <property type="entry name" value="Trp_dioxygenase"/>
    <property type="match status" value="1"/>
</dbReference>
<dbReference type="InterPro" id="IPR037217">
    <property type="entry name" value="Trp/Indoleamine_2_3_dOase-like"/>
</dbReference>
<feature type="binding site" evidence="1">
    <location>
        <begin position="40"/>
        <end position="44"/>
    </location>
    <ligand>
        <name>substrate</name>
    </ligand>
</feature>
<comment type="cofactor">
    <cofactor evidence="1">
        <name>heme</name>
        <dbReference type="ChEBI" id="CHEBI:30413"/>
    </cofactor>
    <text evidence="1">Binds 1 heme group per subunit.</text>
</comment>
<reference evidence="2 3" key="1">
    <citation type="submission" date="2018-11" db="EMBL/GenBank/DDBJ databases">
        <title>Genomic Encyclopedia of Type Strains, Phase IV (KMG-IV): sequencing the most valuable type-strain genomes for metagenomic binning, comparative biology and taxonomic classification.</title>
        <authorList>
            <person name="Goeker M."/>
        </authorList>
    </citation>
    <scope>NUCLEOTIDE SEQUENCE [LARGE SCALE GENOMIC DNA]</scope>
    <source>
        <strain evidence="2 3">DSM 21945</strain>
    </source>
</reference>
<keyword evidence="1" id="KW-0479">Metal-binding</keyword>
<gene>
    <name evidence="1" type="primary">kynA</name>
    <name evidence="2" type="ORF">EDC28_1032</name>
</gene>
<dbReference type="AlphaFoldDB" id="A0A3N1PV40"/>
<dbReference type="HAMAP" id="MF_01972">
    <property type="entry name" value="T23O"/>
    <property type="match status" value="1"/>
</dbReference>
<dbReference type="GO" id="GO:0019442">
    <property type="term" value="P:L-tryptophan catabolic process to acetyl-CoA"/>
    <property type="evidence" value="ECO:0007669"/>
    <property type="project" value="TreeGrafter"/>
</dbReference>
<keyword evidence="1 2" id="KW-0223">Dioxygenase</keyword>
<accession>A0A3N1PV40</accession>
<keyword evidence="1" id="KW-0408">Iron</keyword>
<dbReference type="Gene3D" id="1.10.287.3810">
    <property type="match status" value="1"/>
</dbReference>
<dbReference type="GO" id="GO:0019441">
    <property type="term" value="P:L-tryptophan catabolic process to kynurenine"/>
    <property type="evidence" value="ECO:0007669"/>
    <property type="project" value="UniProtKB-UniRule"/>
</dbReference>
<dbReference type="STRING" id="584787.GCA_001247655_00424"/>
<dbReference type="UniPathway" id="UPA00333">
    <property type="reaction ID" value="UER00453"/>
</dbReference>
<dbReference type="Gene3D" id="1.20.58.480">
    <property type="match status" value="1"/>
</dbReference>
<dbReference type="InterPro" id="IPR004981">
    <property type="entry name" value="Trp_2_3_dOase"/>
</dbReference>
<comment type="subunit">
    <text evidence="1">Homotetramer.</text>
</comment>
<keyword evidence="3" id="KW-1185">Reference proteome</keyword>
<evidence type="ECO:0000256" key="1">
    <source>
        <dbReference type="HAMAP-Rule" id="MF_01972"/>
    </source>
</evidence>
<dbReference type="RefSeq" id="WP_123420943.1">
    <property type="nucleotide sequence ID" value="NZ_RJUL01000003.1"/>
</dbReference>
<protein>
    <recommendedName>
        <fullName evidence="1">Tryptophan 2,3-dioxygenase</fullName>
        <shortName evidence="1">TDO</shortName>
        <ecNumber evidence="1">1.13.11.11</ecNumber>
    </recommendedName>
    <alternativeName>
        <fullName evidence="1">Tryptamin 2,3-dioxygenase</fullName>
    </alternativeName>
    <alternativeName>
        <fullName evidence="1">Tryptophan oxygenase</fullName>
        <shortName evidence="1">TO</shortName>
        <shortName evidence="1">TRPO</shortName>
    </alternativeName>
    <alternativeName>
        <fullName evidence="1">Tryptophan pyrrolase</fullName>
    </alternativeName>
    <alternativeName>
        <fullName evidence="1">Tryptophanase</fullName>
    </alternativeName>
</protein>
<sequence length="362" mass="42232">MRKNLNACYYSDYLQLNKLLDAQAMESEKHGNPAHDEMLFIVTHQAYELWFKQLLHELRSVMALFAGPVLDDNALATVVHRLKRFTAIQKLINDQIGVLETMSPQDFLEFRDYLVPASGFQSVQFKELEILLGLRRTQRTQADRDFFYSRLNDKDRNYLLGLEQQETLSEQLDRWLSRLPLLDFEDFAFWEHYRKGASEMLDSDETIIRTTFDGKERDNQLAELAATRDRFMALFDDSHYQQLLKEGQLNFSHDALMSALFINLYRDEPLFQLPFQLLTTLMEIDELFTAWRYRHVLMVQRMLGSKIGTGGSSGSDYLRRNTEANRLFTDLYAISTYLLPKHALPVLPAKVKKRLGFSLGGE</sequence>
<comment type="caution">
    <text evidence="1">Lacks conserved residue(s) required for the propagation of feature annotation.</text>
</comment>
<feature type="binding site" description="axial binding residue" evidence="1">
    <location>
        <position position="295"/>
    </location>
    <ligand>
        <name>heme</name>
        <dbReference type="ChEBI" id="CHEBI:30413"/>
    </ligand>
    <ligandPart>
        <name>Fe</name>
        <dbReference type="ChEBI" id="CHEBI:18248"/>
    </ligandPart>
</feature>